<accession>A0A914RJV5</accession>
<feature type="compositionally biased region" description="Basic and acidic residues" evidence="1">
    <location>
        <begin position="81"/>
        <end position="91"/>
    </location>
</feature>
<name>A0A914RJV5_PAREQ</name>
<dbReference type="Proteomes" id="UP000887564">
    <property type="component" value="Unplaced"/>
</dbReference>
<evidence type="ECO:0000313" key="3">
    <source>
        <dbReference type="WBParaSite" id="PEQ_0000506201-mRNA-1"/>
    </source>
</evidence>
<evidence type="ECO:0000313" key="2">
    <source>
        <dbReference type="Proteomes" id="UP000887564"/>
    </source>
</evidence>
<protein>
    <submittedName>
        <fullName evidence="3">Uncharacterized protein</fullName>
    </submittedName>
</protein>
<sequence>MNDCVTLHSGILNEVIDQLMQYSSYTNGHGYVIRFSAINKAFRTRFARLARRNRKLTIICEKIEVEQGRFHDRSFNIAADEPRIGENRNDDDSLPLDETQASGDSDYETTLYRIELNGIQLRNVYDLADMLKFIFYCGAEVDEDNNIIFFPCIIRLRSLFTAVQSMVFDDWRSESSSYLAAILDNTSKSLRRIVNIPVEGFCRFTAKIQLEFLQIHAKVLRYALGHDWRCGYDSIYVFEALEKLQDLINCGAKCSHLSLIGFNNSRRLSVHTMLLQSFNVQRIDFIAETADVFSQELRWLFEWHSDGTRYVHAKLYASICFLVIYILVEEENALRKSGPLLTAN</sequence>
<proteinExistence type="predicted"/>
<dbReference type="WBParaSite" id="PEQ_0000506201-mRNA-1">
    <property type="protein sequence ID" value="PEQ_0000506201-mRNA-1"/>
    <property type="gene ID" value="PEQ_0000506201"/>
</dbReference>
<dbReference type="AlphaFoldDB" id="A0A914RJV5"/>
<feature type="region of interest" description="Disordered" evidence="1">
    <location>
        <begin position="81"/>
        <end position="102"/>
    </location>
</feature>
<keyword evidence="2" id="KW-1185">Reference proteome</keyword>
<reference evidence="3" key="1">
    <citation type="submission" date="2022-11" db="UniProtKB">
        <authorList>
            <consortium name="WormBaseParasite"/>
        </authorList>
    </citation>
    <scope>IDENTIFICATION</scope>
</reference>
<evidence type="ECO:0000256" key="1">
    <source>
        <dbReference type="SAM" id="MobiDB-lite"/>
    </source>
</evidence>
<organism evidence="2 3">
    <name type="scientific">Parascaris equorum</name>
    <name type="common">Equine roundworm</name>
    <dbReference type="NCBI Taxonomy" id="6256"/>
    <lineage>
        <taxon>Eukaryota</taxon>
        <taxon>Metazoa</taxon>
        <taxon>Ecdysozoa</taxon>
        <taxon>Nematoda</taxon>
        <taxon>Chromadorea</taxon>
        <taxon>Rhabditida</taxon>
        <taxon>Spirurina</taxon>
        <taxon>Ascaridomorpha</taxon>
        <taxon>Ascaridoidea</taxon>
        <taxon>Ascarididae</taxon>
        <taxon>Parascaris</taxon>
    </lineage>
</organism>